<sequence length="173" mass="19997">MHTSDSLSTYSILPENGLYLSAHDFECGYLEFPFANRQANYRWKNLSLEGEVTLITPDTLIKANPMGFRGFRINKKDYRFYNHQTYQVVVHDSVLIYEQTYSGGEYSDLVITYFSLSANAPVQLLTRKNLLAAFAGNAKMVQSLRALKRTTDWIKEVPPDNRPLLIELYYLHK</sequence>
<reference evidence="1" key="1">
    <citation type="submission" date="2023-07" db="EMBL/GenBank/DDBJ databases">
        <title>The genome sequence of Rhodocytophaga aerolata KACC 12507.</title>
        <authorList>
            <person name="Zhang X."/>
        </authorList>
    </citation>
    <scope>NUCLEOTIDE SEQUENCE</scope>
    <source>
        <strain evidence="1">KACC 12507</strain>
    </source>
</reference>
<dbReference type="Proteomes" id="UP001168528">
    <property type="component" value="Unassembled WGS sequence"/>
</dbReference>
<gene>
    <name evidence="1" type="ORF">Q0590_28165</name>
</gene>
<evidence type="ECO:0000313" key="2">
    <source>
        <dbReference type="Proteomes" id="UP001168528"/>
    </source>
</evidence>
<comment type="caution">
    <text evidence="1">The sequence shown here is derived from an EMBL/GenBank/DDBJ whole genome shotgun (WGS) entry which is preliminary data.</text>
</comment>
<organism evidence="1 2">
    <name type="scientific">Rhodocytophaga aerolata</name>
    <dbReference type="NCBI Taxonomy" id="455078"/>
    <lineage>
        <taxon>Bacteria</taxon>
        <taxon>Pseudomonadati</taxon>
        <taxon>Bacteroidota</taxon>
        <taxon>Cytophagia</taxon>
        <taxon>Cytophagales</taxon>
        <taxon>Rhodocytophagaceae</taxon>
        <taxon>Rhodocytophaga</taxon>
    </lineage>
</organism>
<evidence type="ECO:0000313" key="1">
    <source>
        <dbReference type="EMBL" id="MDO1450188.1"/>
    </source>
</evidence>
<dbReference type="EMBL" id="JAUKPO010000026">
    <property type="protein sequence ID" value="MDO1450188.1"/>
    <property type="molecule type" value="Genomic_DNA"/>
</dbReference>
<accession>A0ABT8RGA9</accession>
<keyword evidence="2" id="KW-1185">Reference proteome</keyword>
<name>A0ABT8RGA9_9BACT</name>
<dbReference type="RefSeq" id="WP_378411092.1">
    <property type="nucleotide sequence ID" value="NZ_JBHSMY010000149.1"/>
</dbReference>
<protein>
    <submittedName>
        <fullName evidence="1">Uncharacterized protein</fullName>
    </submittedName>
</protein>
<proteinExistence type="predicted"/>